<dbReference type="PANTHER" id="PTHR43284:SF1">
    <property type="entry name" value="ASPARAGINE SYNTHETASE"/>
    <property type="match status" value="1"/>
</dbReference>
<dbReference type="InterPro" id="IPR014729">
    <property type="entry name" value="Rossmann-like_a/b/a_fold"/>
</dbReference>
<proteinExistence type="predicted"/>
<dbReference type="Pfam" id="PF00733">
    <property type="entry name" value="Asn_synthase"/>
    <property type="match status" value="2"/>
</dbReference>
<feature type="domain" description="Asparagine synthetase" evidence="5">
    <location>
        <begin position="423"/>
        <end position="517"/>
    </location>
</feature>
<dbReference type="Proteomes" id="UP001327225">
    <property type="component" value="Chromosome"/>
</dbReference>
<evidence type="ECO:0000256" key="2">
    <source>
        <dbReference type="ARBA" id="ARBA00012737"/>
    </source>
</evidence>
<sequence length="549" mass="59538">MPFELIHGPGPADADQTRRWLEEGCRSAAPIRQGFVAVLTHADGTVLAATSSRSEIALYYWVDGSGLRWSPTVPGLVRQLREPPPLDVGKLADLMALHDEPERTALEGVRRLPVGHRLTWRQGWSSPETERWFTPSAEEDRSIRPKDAAGLLRDAIRHAVTASLPSSGPVAATLSGGLDSSMVAGTAASVLAGSGRTVHALTHVPLPGTADQSSTWEADDGPYARRMVDEIPGLEWHPIVHDDRTSPLTTLAALFPTSWSPVLNPANMVWLTAAAGRAAELGSPLLLTGASGNAPFSRDRDGLVRQLVTRGRLDRLPAEVLRRQRAGVPVHRAARSVLAEAVGERTRELVRQHLLRIGPPPAYPSFIEAMPLRPETLSDAARRRLAALDGSTSHSQADWIDFVLRDGSLATVPPPDGIWWSDPLSDPEVVSLALRLPLEAWLQGGLDRGLARVAAEGLVPDHIRLRTTRGAQAADVGQWLHGREQEYRDLVDRLRASPAASTFIDLDRVSRQLESGLPSGRAAAAWEETTGRALGLGLFASWYEDDVLR</sequence>
<dbReference type="InterPro" id="IPR001962">
    <property type="entry name" value="Asn_synthase"/>
</dbReference>
<dbReference type="EC" id="6.3.5.4" evidence="2"/>
<comment type="pathway">
    <text evidence="1">Amino-acid biosynthesis; L-asparagine biosynthesis; L-asparagine from L-aspartate (L-Gln route): step 1/1.</text>
</comment>
<evidence type="ECO:0000313" key="6">
    <source>
        <dbReference type="EMBL" id="WQQ28545.1"/>
    </source>
</evidence>
<evidence type="ECO:0000256" key="3">
    <source>
        <dbReference type="ARBA" id="ARBA00022888"/>
    </source>
</evidence>
<evidence type="ECO:0000256" key="4">
    <source>
        <dbReference type="ARBA" id="ARBA00048741"/>
    </source>
</evidence>
<dbReference type="Gene3D" id="3.40.50.620">
    <property type="entry name" value="HUPs"/>
    <property type="match status" value="2"/>
</dbReference>
<dbReference type="InterPro" id="IPR051786">
    <property type="entry name" value="ASN_synthetase/amidase"/>
</dbReference>
<evidence type="ECO:0000256" key="1">
    <source>
        <dbReference type="ARBA" id="ARBA00005187"/>
    </source>
</evidence>
<dbReference type="SUPFAM" id="SSF52402">
    <property type="entry name" value="Adenine nucleotide alpha hydrolases-like"/>
    <property type="match status" value="1"/>
</dbReference>
<keyword evidence="3" id="KW-0028">Amino-acid biosynthesis</keyword>
<dbReference type="RefSeq" id="WP_322938557.1">
    <property type="nucleotide sequence ID" value="NZ_CP141059.1"/>
</dbReference>
<comment type="catalytic activity">
    <reaction evidence="4">
        <text>L-aspartate + L-glutamine + ATP + H2O = L-asparagine + L-glutamate + AMP + diphosphate + H(+)</text>
        <dbReference type="Rhea" id="RHEA:12228"/>
        <dbReference type="ChEBI" id="CHEBI:15377"/>
        <dbReference type="ChEBI" id="CHEBI:15378"/>
        <dbReference type="ChEBI" id="CHEBI:29985"/>
        <dbReference type="ChEBI" id="CHEBI:29991"/>
        <dbReference type="ChEBI" id="CHEBI:30616"/>
        <dbReference type="ChEBI" id="CHEBI:33019"/>
        <dbReference type="ChEBI" id="CHEBI:58048"/>
        <dbReference type="ChEBI" id="CHEBI:58359"/>
        <dbReference type="ChEBI" id="CHEBI:456215"/>
        <dbReference type="EC" id="6.3.5.4"/>
    </reaction>
</comment>
<gene>
    <name evidence="6" type="ORF">SHK19_09985</name>
</gene>
<evidence type="ECO:0000259" key="5">
    <source>
        <dbReference type="Pfam" id="PF00733"/>
    </source>
</evidence>
<keyword evidence="3" id="KW-0061">Asparagine biosynthesis</keyword>
<organism evidence="6 7">
    <name type="scientific">Nocardioides bizhenqiangii</name>
    <dbReference type="NCBI Taxonomy" id="3095076"/>
    <lineage>
        <taxon>Bacteria</taxon>
        <taxon>Bacillati</taxon>
        <taxon>Actinomycetota</taxon>
        <taxon>Actinomycetes</taxon>
        <taxon>Propionibacteriales</taxon>
        <taxon>Nocardioidaceae</taxon>
        <taxon>Nocardioides</taxon>
    </lineage>
</organism>
<protein>
    <recommendedName>
        <fullName evidence="2">asparagine synthase (glutamine-hydrolyzing)</fullName>
        <ecNumber evidence="2">6.3.5.4</ecNumber>
    </recommendedName>
</protein>
<accession>A0ABZ0ZWQ8</accession>
<name>A0ABZ0ZWQ8_9ACTN</name>
<reference evidence="7" key="1">
    <citation type="submission" date="2023-12" db="EMBL/GenBank/DDBJ databases">
        <title>Novel species in genus Nocardioides.</title>
        <authorList>
            <person name="Zhou H."/>
        </authorList>
    </citation>
    <scope>NUCLEOTIDE SEQUENCE [LARGE SCALE GENOMIC DNA]</scope>
    <source>
        <strain evidence="7">HM61</strain>
    </source>
</reference>
<dbReference type="EMBL" id="CP141059">
    <property type="protein sequence ID" value="WQQ28545.1"/>
    <property type="molecule type" value="Genomic_DNA"/>
</dbReference>
<evidence type="ECO:0000313" key="7">
    <source>
        <dbReference type="Proteomes" id="UP001327225"/>
    </source>
</evidence>
<feature type="domain" description="Asparagine synthetase" evidence="5">
    <location>
        <begin position="152"/>
        <end position="292"/>
    </location>
</feature>
<dbReference type="PANTHER" id="PTHR43284">
    <property type="entry name" value="ASPARAGINE SYNTHETASE (GLUTAMINE-HYDROLYZING)"/>
    <property type="match status" value="1"/>
</dbReference>
<keyword evidence="7" id="KW-1185">Reference proteome</keyword>